<dbReference type="SMART" id="SM01190">
    <property type="entry name" value="EMP24_GP25L"/>
    <property type="match status" value="1"/>
</dbReference>
<dbReference type="EMBL" id="JALLKP010000002">
    <property type="protein sequence ID" value="KAK2196590.1"/>
    <property type="molecule type" value="Genomic_DNA"/>
</dbReference>
<dbReference type="Pfam" id="PF01105">
    <property type="entry name" value="EMP24_GP25L"/>
    <property type="match status" value="1"/>
</dbReference>
<gene>
    <name evidence="3" type="ORF">BdWA1_001837</name>
</gene>
<comment type="caution">
    <text evidence="3">The sequence shown here is derived from an EMBL/GenBank/DDBJ whole genome shotgun (WGS) entry which is preliminary data.</text>
</comment>
<accession>A0AAD9PKY3</accession>
<evidence type="ECO:0000313" key="4">
    <source>
        <dbReference type="Proteomes" id="UP001214638"/>
    </source>
</evidence>
<evidence type="ECO:0000256" key="1">
    <source>
        <dbReference type="SAM" id="Phobius"/>
    </source>
</evidence>
<dbReference type="GeneID" id="94336135"/>
<reference evidence="3" key="1">
    <citation type="journal article" date="2023" name="Nat. Microbiol.">
        <title>Babesia duncani multi-omics identifies virulence factors and drug targets.</title>
        <authorList>
            <person name="Singh P."/>
            <person name="Lonardi S."/>
            <person name="Liang Q."/>
            <person name="Vydyam P."/>
            <person name="Khabirova E."/>
            <person name="Fang T."/>
            <person name="Gihaz S."/>
            <person name="Thekkiniath J."/>
            <person name="Munshi M."/>
            <person name="Abel S."/>
            <person name="Ciampossin L."/>
            <person name="Batugedara G."/>
            <person name="Gupta M."/>
            <person name="Lu X.M."/>
            <person name="Lenz T."/>
            <person name="Chakravarty S."/>
            <person name="Cornillot E."/>
            <person name="Hu Y."/>
            <person name="Ma W."/>
            <person name="Gonzalez L.M."/>
            <person name="Sanchez S."/>
            <person name="Estrada K."/>
            <person name="Sanchez-Flores A."/>
            <person name="Montero E."/>
            <person name="Harb O.S."/>
            <person name="Le Roch K.G."/>
            <person name="Mamoun C.B."/>
        </authorList>
    </citation>
    <scope>NUCLEOTIDE SEQUENCE</scope>
    <source>
        <strain evidence="3">WA1</strain>
    </source>
</reference>
<keyword evidence="1" id="KW-0812">Transmembrane</keyword>
<dbReference type="RefSeq" id="XP_067803432.1">
    <property type="nucleotide sequence ID" value="XM_067946868.1"/>
</dbReference>
<dbReference type="AlphaFoldDB" id="A0AAD9PKY3"/>
<name>A0AAD9PKY3_9APIC</name>
<proteinExistence type="predicted"/>
<keyword evidence="1" id="KW-1133">Transmembrane helix</keyword>
<dbReference type="Proteomes" id="UP001214638">
    <property type="component" value="Unassembled WGS sequence"/>
</dbReference>
<keyword evidence="1" id="KW-0472">Membrane</keyword>
<dbReference type="KEGG" id="bdw:94336135"/>
<evidence type="ECO:0000313" key="3">
    <source>
        <dbReference type="EMBL" id="KAK2196590.1"/>
    </source>
</evidence>
<protein>
    <submittedName>
        <fullName evidence="3">GOLD domain</fullName>
    </submittedName>
</protein>
<feature type="transmembrane region" description="Helical" evidence="1">
    <location>
        <begin position="180"/>
        <end position="204"/>
    </location>
</feature>
<feature type="domain" description="GOLD" evidence="2">
    <location>
        <begin position="33"/>
        <end position="210"/>
    </location>
</feature>
<keyword evidence="4" id="KW-1185">Reference proteome</keyword>
<organism evidence="3 4">
    <name type="scientific">Babesia duncani</name>
    <dbReference type="NCBI Taxonomy" id="323732"/>
    <lineage>
        <taxon>Eukaryota</taxon>
        <taxon>Sar</taxon>
        <taxon>Alveolata</taxon>
        <taxon>Apicomplexa</taxon>
        <taxon>Aconoidasida</taxon>
        <taxon>Piroplasmida</taxon>
        <taxon>Babesiidae</taxon>
        <taxon>Babesia</taxon>
    </lineage>
</organism>
<dbReference type="InterPro" id="IPR009038">
    <property type="entry name" value="GOLD_dom"/>
</dbReference>
<sequence>MSRIVRTQTCIWTLCSIFAFCLFKSFTDAVYLETTTLIEPYTTLCLSEFIGTNTYTHITVSGVSLPQDKGLKVVVKEQGSEKPVYSESNIKRAVSISFTTIHGNAVICCVSAPDVAVHVAFSIKSGADARDYSIIAKSTHLDPIDGFIQNALDEFVAFHKAQVAGRRSIDKTSAQAAKTFFLLTKFAIANSIFIILTTFVYIIYFRSFFMTKKVI</sequence>
<evidence type="ECO:0000259" key="2">
    <source>
        <dbReference type="SMART" id="SM01190"/>
    </source>
</evidence>